<reference evidence="8 9" key="1">
    <citation type="submission" date="2020-03" db="EMBL/GenBank/DDBJ databases">
        <title>Salinimicrobium sp. nov, isolated from SCS.</title>
        <authorList>
            <person name="Cao W.R."/>
        </authorList>
    </citation>
    <scope>NUCLEOTIDE SEQUENCE [LARGE SCALE GENOMIC DNA]</scope>
    <source>
        <strain evidence="9">J15B91</strain>
    </source>
</reference>
<sequence length="67" mass="7620">MGTKLTYTEAFSELQQIVEEMENSQIGIDELDAKVKRASALLKICREKLFKTEQNVLETLKNIESGD</sequence>
<dbReference type="Gene3D" id="1.10.287.1040">
    <property type="entry name" value="Exonuclease VII, small subunit"/>
    <property type="match status" value="1"/>
</dbReference>
<keyword evidence="9" id="KW-1185">Reference proteome</keyword>
<evidence type="ECO:0000256" key="4">
    <source>
        <dbReference type="ARBA" id="ARBA00022801"/>
    </source>
</evidence>
<keyword evidence="3" id="KW-0540">Nuclease</keyword>
<evidence type="ECO:0000256" key="7">
    <source>
        <dbReference type="SAM" id="Coils"/>
    </source>
</evidence>
<name>A0ABX1CVJ3_9FLAO</name>
<dbReference type="Proteomes" id="UP000703674">
    <property type="component" value="Unassembled WGS sequence"/>
</dbReference>
<feature type="coiled-coil region" evidence="7">
    <location>
        <begin position="14"/>
        <end position="48"/>
    </location>
</feature>
<evidence type="ECO:0000313" key="9">
    <source>
        <dbReference type="Proteomes" id="UP000703674"/>
    </source>
</evidence>
<evidence type="ECO:0000256" key="1">
    <source>
        <dbReference type="ARBA" id="ARBA00009998"/>
    </source>
</evidence>
<keyword evidence="4 8" id="KW-0378">Hydrolase</keyword>
<comment type="similarity">
    <text evidence="1">Belongs to the XseB family.</text>
</comment>
<keyword evidence="5" id="KW-0269">Exonuclease</keyword>
<dbReference type="EC" id="3.1.11.6" evidence="6"/>
<keyword evidence="7" id="KW-0175">Coiled coil</keyword>
<evidence type="ECO:0000256" key="5">
    <source>
        <dbReference type="ARBA" id="ARBA00022839"/>
    </source>
</evidence>
<dbReference type="Pfam" id="PF02609">
    <property type="entry name" value="Exonuc_VII_S"/>
    <property type="match status" value="1"/>
</dbReference>
<comment type="caution">
    <text evidence="8">The sequence shown here is derived from an EMBL/GenBank/DDBJ whole genome shotgun (WGS) entry which is preliminary data.</text>
</comment>
<keyword evidence="2" id="KW-0963">Cytoplasm</keyword>
<dbReference type="RefSeq" id="WP_168136546.1">
    <property type="nucleotide sequence ID" value="NZ_JAAVJR010000001.1"/>
</dbReference>
<organism evidence="8 9">
    <name type="scientific">Salinimicrobium oceani</name>
    <dbReference type="NCBI Taxonomy" id="2722702"/>
    <lineage>
        <taxon>Bacteria</taxon>
        <taxon>Pseudomonadati</taxon>
        <taxon>Bacteroidota</taxon>
        <taxon>Flavobacteriia</taxon>
        <taxon>Flavobacteriales</taxon>
        <taxon>Flavobacteriaceae</taxon>
        <taxon>Salinimicrobium</taxon>
    </lineage>
</organism>
<dbReference type="InterPro" id="IPR037004">
    <property type="entry name" value="Exonuc_VII_ssu_sf"/>
</dbReference>
<dbReference type="GO" id="GO:0008855">
    <property type="term" value="F:exodeoxyribonuclease VII activity"/>
    <property type="evidence" value="ECO:0007669"/>
    <property type="project" value="UniProtKB-EC"/>
</dbReference>
<proteinExistence type="inferred from homology"/>
<dbReference type="InterPro" id="IPR003761">
    <property type="entry name" value="Exonuc_VII_S"/>
</dbReference>
<dbReference type="EMBL" id="JAAVJR010000001">
    <property type="protein sequence ID" value="NJW51374.1"/>
    <property type="molecule type" value="Genomic_DNA"/>
</dbReference>
<evidence type="ECO:0000256" key="3">
    <source>
        <dbReference type="ARBA" id="ARBA00022722"/>
    </source>
</evidence>
<evidence type="ECO:0000313" key="8">
    <source>
        <dbReference type="EMBL" id="NJW51374.1"/>
    </source>
</evidence>
<gene>
    <name evidence="8" type="primary">xseB</name>
    <name evidence="8" type="ORF">HC175_00405</name>
</gene>
<evidence type="ECO:0000256" key="6">
    <source>
        <dbReference type="NCBIfam" id="TIGR01280"/>
    </source>
</evidence>
<dbReference type="SUPFAM" id="SSF116842">
    <property type="entry name" value="XseB-like"/>
    <property type="match status" value="1"/>
</dbReference>
<evidence type="ECO:0000256" key="2">
    <source>
        <dbReference type="ARBA" id="ARBA00022490"/>
    </source>
</evidence>
<protein>
    <recommendedName>
        <fullName evidence="6">Exodeoxyribonuclease VII small subunit</fullName>
        <ecNumber evidence="6">3.1.11.6</ecNumber>
    </recommendedName>
</protein>
<dbReference type="NCBIfam" id="TIGR01280">
    <property type="entry name" value="xseB"/>
    <property type="match status" value="1"/>
</dbReference>
<accession>A0ABX1CVJ3</accession>